<dbReference type="EMBL" id="CP048685">
    <property type="protein sequence ID" value="QPJ61646.1"/>
    <property type="molecule type" value="Genomic_DNA"/>
</dbReference>
<name>A0A7T0BVC0_9BACT</name>
<evidence type="ECO:0000313" key="4">
    <source>
        <dbReference type="Proteomes" id="UP000594688"/>
    </source>
</evidence>
<dbReference type="SMART" id="SM00028">
    <property type="entry name" value="TPR"/>
    <property type="match status" value="2"/>
</dbReference>
<dbReference type="SUPFAM" id="SSF48452">
    <property type="entry name" value="TPR-like"/>
    <property type="match status" value="1"/>
</dbReference>
<sequence length="112" mass="12993">MSDSQNPFEQYKRPEPSEPAEAHFRNAWQFRKDKNFESAAQEFSKSLEFNPEKPATHFNLALVLDELKEGDRALDHAAKALKLFQVENDARKVSTATNLVKKLKRKYDNPKE</sequence>
<proteinExistence type="predicted"/>
<evidence type="ECO:0000256" key="2">
    <source>
        <dbReference type="SAM" id="MobiDB-lite"/>
    </source>
</evidence>
<dbReference type="InterPro" id="IPR011990">
    <property type="entry name" value="TPR-like_helical_dom_sf"/>
</dbReference>
<dbReference type="PROSITE" id="PS50005">
    <property type="entry name" value="TPR"/>
    <property type="match status" value="1"/>
</dbReference>
<organism evidence="3 4">
    <name type="scientific">Candidatus Nitronauta litoralis</name>
    <dbReference type="NCBI Taxonomy" id="2705533"/>
    <lineage>
        <taxon>Bacteria</taxon>
        <taxon>Pseudomonadati</taxon>
        <taxon>Nitrospinota/Tectimicrobiota group</taxon>
        <taxon>Nitrospinota</taxon>
        <taxon>Nitrospinia</taxon>
        <taxon>Nitrospinales</taxon>
        <taxon>Nitrospinaceae</taxon>
        <taxon>Candidatus Nitronauta</taxon>
    </lineage>
</organism>
<reference evidence="3 4" key="1">
    <citation type="submission" date="2020-02" db="EMBL/GenBank/DDBJ databases">
        <title>Genomic and physiological characterization of two novel Nitrospinaceae genera.</title>
        <authorList>
            <person name="Mueller A.J."/>
            <person name="Jung M.-Y."/>
            <person name="Strachan C.R."/>
            <person name="Herbold C.W."/>
            <person name="Kirkegaard R.H."/>
            <person name="Daims H."/>
        </authorList>
    </citation>
    <scope>NUCLEOTIDE SEQUENCE [LARGE SCALE GENOMIC DNA]</scope>
    <source>
        <strain evidence="3">EB</strain>
    </source>
</reference>
<gene>
    <name evidence="3" type="ORF">G3M70_07010</name>
</gene>
<evidence type="ECO:0000313" key="3">
    <source>
        <dbReference type="EMBL" id="QPJ61646.1"/>
    </source>
</evidence>
<dbReference type="KEGG" id="nli:G3M70_07010"/>
<dbReference type="Proteomes" id="UP000594688">
    <property type="component" value="Chromosome"/>
</dbReference>
<dbReference type="InterPro" id="IPR019734">
    <property type="entry name" value="TPR_rpt"/>
</dbReference>
<feature type="repeat" description="TPR" evidence="1">
    <location>
        <begin position="20"/>
        <end position="53"/>
    </location>
</feature>
<accession>A0A7T0BVC0</accession>
<feature type="compositionally biased region" description="Basic and acidic residues" evidence="2">
    <location>
        <begin position="10"/>
        <end position="21"/>
    </location>
</feature>
<evidence type="ECO:0008006" key="5">
    <source>
        <dbReference type="Google" id="ProtNLM"/>
    </source>
</evidence>
<feature type="region of interest" description="Disordered" evidence="2">
    <location>
        <begin position="1"/>
        <end position="21"/>
    </location>
</feature>
<dbReference type="AlphaFoldDB" id="A0A7T0BVC0"/>
<evidence type="ECO:0000256" key="1">
    <source>
        <dbReference type="PROSITE-ProRule" id="PRU00339"/>
    </source>
</evidence>
<dbReference type="Gene3D" id="1.25.40.10">
    <property type="entry name" value="Tetratricopeptide repeat domain"/>
    <property type="match status" value="1"/>
</dbReference>
<protein>
    <recommendedName>
        <fullName evidence="5">Tetratricopeptide repeat protein</fullName>
    </recommendedName>
</protein>
<keyword evidence="1" id="KW-0802">TPR repeat</keyword>